<evidence type="ECO:0008006" key="8">
    <source>
        <dbReference type="Google" id="ProtNLM"/>
    </source>
</evidence>
<comment type="caution">
    <text evidence="6">The sequence shown here is derived from an EMBL/GenBank/DDBJ whole genome shotgun (WGS) entry which is preliminary data.</text>
</comment>
<dbReference type="GO" id="GO:0005975">
    <property type="term" value="P:carbohydrate metabolic process"/>
    <property type="evidence" value="ECO:0007669"/>
    <property type="project" value="InterPro"/>
</dbReference>
<dbReference type="PANTHER" id="PTHR10353">
    <property type="entry name" value="GLYCOSYL HYDROLASE"/>
    <property type="match status" value="1"/>
</dbReference>
<feature type="signal peptide" evidence="5">
    <location>
        <begin position="1"/>
        <end position="26"/>
    </location>
</feature>
<evidence type="ECO:0000256" key="5">
    <source>
        <dbReference type="SAM" id="SignalP"/>
    </source>
</evidence>
<sequence>MLRLVLLKLLLFLCFILIISIPPNLSLDVELGLGSDEGNEFKRDDFPPSPAFVFGASSSAYQVEGAADQDGRTPSILDTYAHAGNFDGATGDVACDAYHKYKEDVQLMVDTGLEAYRFSISWSRLIPNGRGPVNPKGLQYYNNLIDQLISKGIQPHVTLHHSDLPQALEDEYGGWVSPRIVKDFTAYANVCFEHFGDRVGHWTTMNEPNVFVLGGYDIGFLPPQRCSAPFGVNCSRGNSTIEPYMAIHNILLAHASAATLYKKTYQHKQRGFIGINLFSYWFIPQTQTHQDQVASQRALDFYIGWVLHPLVFGEYPQVMKKNAGSRIPTFTSAESSKVKGSFDFIGLNYYLTLYAKDNSASLDIQNRDCMADSAVRIFPLDIDRSTLVYPITPWGLEGLLEYIKQNYGNPPLYIHENGQHTPRNSTLEDWSRIKYLHGHIHSLLHAIRNGSNTRGYFIWSFLDSLEILDGYESSYGLYYIDLDDPDLKRQPKLSAHCSDLWSLCCIHCFKAITKICRWPRSGNVVVMVRLGVEFVGWAEGSNGGGVTATVVVLDTDIELGLGSDDGNEFKRDDFPPPPGFVFGASSFAYQVQGAADQDGRTPSIWDTYAHAGNYHGATGDVACDEYHKYKEGVQVMLDTGLEAYRFSISWSRLIPIGRGPVNPKGLQYYNNLIDQLISKGIQPHVTLHHSDLPQALEDEYGGWFSPRIVKDFTAYANVCFEQLIWRSTPFGVNCSRGNSSIEPYIAIHNILLAHASAATLYKRTYQHKQRGFIGINLLAFWLIPLTQTHQDQVATQRALDFYFGWVLNPLVFGEYPQVMKKNAGSRIPTFTSAESSKVKGSFDFIGLNYFFFFFERRTQLLYHIFPITPWGLEGLVEYIKQNYGNPPLYIHENGQRTQRNSTLEDRSRIKYLHGHIHSLLHAIRNGSNTRGYFTWSLLDSLEILDGYKSSFGLYYIDLDDPDLKRQPKFSAHWYSKFLKNKNFTSSHSVADGFITSL</sequence>
<comment type="similarity">
    <text evidence="1">Belongs to the glycosyl hydrolase 1 family.</text>
</comment>
<evidence type="ECO:0000256" key="3">
    <source>
        <dbReference type="ARBA" id="ARBA00022801"/>
    </source>
</evidence>
<dbReference type="AlphaFoldDB" id="A0AAW1XQN1"/>
<evidence type="ECO:0000313" key="7">
    <source>
        <dbReference type="Proteomes" id="UP001457282"/>
    </source>
</evidence>
<name>A0AAW1XQN1_RUBAR</name>
<dbReference type="InterPro" id="IPR033132">
    <property type="entry name" value="GH_1_N_CS"/>
</dbReference>
<evidence type="ECO:0000256" key="1">
    <source>
        <dbReference type="ARBA" id="ARBA00010838"/>
    </source>
</evidence>
<keyword evidence="4" id="KW-0325">Glycoprotein</keyword>
<dbReference type="Proteomes" id="UP001457282">
    <property type="component" value="Unassembled WGS sequence"/>
</dbReference>
<dbReference type="GO" id="GO:0008422">
    <property type="term" value="F:beta-glucosidase activity"/>
    <property type="evidence" value="ECO:0007669"/>
    <property type="project" value="TreeGrafter"/>
</dbReference>
<evidence type="ECO:0000313" key="6">
    <source>
        <dbReference type="EMBL" id="KAK9938651.1"/>
    </source>
</evidence>
<dbReference type="PROSITE" id="PS00653">
    <property type="entry name" value="GLYCOSYL_HYDROL_F1_2"/>
    <property type="match status" value="1"/>
</dbReference>
<keyword evidence="3" id="KW-0378">Hydrolase</keyword>
<dbReference type="EMBL" id="JBEDUW010000003">
    <property type="protein sequence ID" value="KAK9938651.1"/>
    <property type="molecule type" value="Genomic_DNA"/>
</dbReference>
<dbReference type="SUPFAM" id="SSF51445">
    <property type="entry name" value="(Trans)glycosidases"/>
    <property type="match status" value="2"/>
</dbReference>
<feature type="chain" id="PRO_5043508916" description="Beta-glucosidase" evidence="5">
    <location>
        <begin position="27"/>
        <end position="997"/>
    </location>
</feature>
<keyword evidence="2 5" id="KW-0732">Signal</keyword>
<proteinExistence type="inferred from homology"/>
<evidence type="ECO:0000256" key="4">
    <source>
        <dbReference type="ARBA" id="ARBA00023180"/>
    </source>
</evidence>
<organism evidence="6 7">
    <name type="scientific">Rubus argutus</name>
    <name type="common">Southern blackberry</name>
    <dbReference type="NCBI Taxonomy" id="59490"/>
    <lineage>
        <taxon>Eukaryota</taxon>
        <taxon>Viridiplantae</taxon>
        <taxon>Streptophyta</taxon>
        <taxon>Embryophyta</taxon>
        <taxon>Tracheophyta</taxon>
        <taxon>Spermatophyta</taxon>
        <taxon>Magnoliopsida</taxon>
        <taxon>eudicotyledons</taxon>
        <taxon>Gunneridae</taxon>
        <taxon>Pentapetalae</taxon>
        <taxon>rosids</taxon>
        <taxon>fabids</taxon>
        <taxon>Rosales</taxon>
        <taxon>Rosaceae</taxon>
        <taxon>Rosoideae</taxon>
        <taxon>Rosoideae incertae sedis</taxon>
        <taxon>Rubus</taxon>
    </lineage>
</organism>
<dbReference type="Gene3D" id="3.20.20.80">
    <property type="entry name" value="Glycosidases"/>
    <property type="match status" value="3"/>
</dbReference>
<accession>A0AAW1XQN1</accession>
<reference evidence="6 7" key="1">
    <citation type="journal article" date="2023" name="G3 (Bethesda)">
        <title>A chromosome-length genome assembly and annotation of blackberry (Rubus argutus, cv. 'Hillquist').</title>
        <authorList>
            <person name="Bruna T."/>
            <person name="Aryal R."/>
            <person name="Dudchenko O."/>
            <person name="Sargent D.J."/>
            <person name="Mead D."/>
            <person name="Buti M."/>
            <person name="Cavallini A."/>
            <person name="Hytonen T."/>
            <person name="Andres J."/>
            <person name="Pham M."/>
            <person name="Weisz D."/>
            <person name="Mascagni F."/>
            <person name="Usai G."/>
            <person name="Natali L."/>
            <person name="Bassil N."/>
            <person name="Fernandez G.E."/>
            <person name="Lomsadze A."/>
            <person name="Armour M."/>
            <person name="Olukolu B."/>
            <person name="Poorten T."/>
            <person name="Britton C."/>
            <person name="Davik J."/>
            <person name="Ashrafi H."/>
            <person name="Aiden E.L."/>
            <person name="Borodovsky M."/>
            <person name="Worthington M."/>
        </authorList>
    </citation>
    <scope>NUCLEOTIDE SEQUENCE [LARGE SCALE GENOMIC DNA]</scope>
    <source>
        <strain evidence="6">PI 553951</strain>
    </source>
</reference>
<dbReference type="Pfam" id="PF00232">
    <property type="entry name" value="Glyco_hydro_1"/>
    <property type="match status" value="3"/>
</dbReference>
<dbReference type="FunFam" id="3.20.20.80:FF:000069">
    <property type="entry name" value="Beta-glucosidase 1"/>
    <property type="match status" value="1"/>
</dbReference>
<dbReference type="InterPro" id="IPR001360">
    <property type="entry name" value="Glyco_hydro_1"/>
</dbReference>
<dbReference type="PRINTS" id="PR00131">
    <property type="entry name" value="GLHYDRLASE1"/>
</dbReference>
<protein>
    <recommendedName>
        <fullName evidence="8">Beta-glucosidase</fullName>
    </recommendedName>
</protein>
<keyword evidence="7" id="KW-1185">Reference proteome</keyword>
<evidence type="ECO:0000256" key="2">
    <source>
        <dbReference type="ARBA" id="ARBA00022729"/>
    </source>
</evidence>
<dbReference type="InterPro" id="IPR017853">
    <property type="entry name" value="GH"/>
</dbReference>
<gene>
    <name evidence="6" type="ORF">M0R45_015376</name>
</gene>
<dbReference type="PANTHER" id="PTHR10353:SF29">
    <property type="entry name" value="BETA-GLUCOSIDASE 11"/>
    <property type="match status" value="1"/>
</dbReference>